<evidence type="ECO:0000313" key="5">
    <source>
        <dbReference type="Proteomes" id="UP000078397"/>
    </source>
</evidence>
<dbReference type="GO" id="GO:0016757">
    <property type="term" value="F:glycosyltransferase activity"/>
    <property type="evidence" value="ECO:0007669"/>
    <property type="project" value="UniProtKB-KW"/>
</dbReference>
<dbReference type="PANTHER" id="PTHR34106">
    <property type="entry name" value="GLYCOSIDASE"/>
    <property type="match status" value="1"/>
</dbReference>
<dbReference type="Proteomes" id="UP000078397">
    <property type="component" value="Unassembled WGS sequence"/>
</dbReference>
<evidence type="ECO:0000256" key="2">
    <source>
        <dbReference type="ARBA" id="ARBA00022679"/>
    </source>
</evidence>
<organism evidence="4 5">
    <name type="scientific">Pochonia chlamydosporia 170</name>
    <dbReference type="NCBI Taxonomy" id="1380566"/>
    <lineage>
        <taxon>Eukaryota</taxon>
        <taxon>Fungi</taxon>
        <taxon>Dikarya</taxon>
        <taxon>Ascomycota</taxon>
        <taxon>Pezizomycotina</taxon>
        <taxon>Sordariomycetes</taxon>
        <taxon>Hypocreomycetidae</taxon>
        <taxon>Hypocreales</taxon>
        <taxon>Clavicipitaceae</taxon>
        <taxon>Pochonia</taxon>
    </lineage>
</organism>
<protein>
    <submittedName>
        <fullName evidence="4">Glycosyl hydrolase</fullName>
    </submittedName>
</protein>
<dbReference type="InterPro" id="IPR023296">
    <property type="entry name" value="Glyco_hydro_beta-prop_sf"/>
</dbReference>
<keyword evidence="4" id="KW-0378">Hydrolase</keyword>
<evidence type="ECO:0000256" key="3">
    <source>
        <dbReference type="SAM" id="SignalP"/>
    </source>
</evidence>
<dbReference type="CDD" id="cd18610">
    <property type="entry name" value="GH130_BT3780-like"/>
    <property type="match status" value="1"/>
</dbReference>
<name>A0A179F2B0_METCM</name>
<dbReference type="Gene3D" id="2.115.10.20">
    <property type="entry name" value="Glycosyl hydrolase domain, family 43"/>
    <property type="match status" value="1"/>
</dbReference>
<dbReference type="OrthoDB" id="21615at2759"/>
<feature type="chain" id="PRO_5008101157" evidence="3">
    <location>
        <begin position="20"/>
        <end position="360"/>
    </location>
</feature>
<dbReference type="KEGG" id="pchm:VFPPC_03804"/>
<comment type="caution">
    <text evidence="4">The sequence shown here is derived from an EMBL/GenBank/DDBJ whole genome shotgun (WGS) entry which is preliminary data.</text>
</comment>
<dbReference type="GeneID" id="28847254"/>
<dbReference type="EMBL" id="LSBJ02000002">
    <property type="protein sequence ID" value="OAQ59574.1"/>
    <property type="molecule type" value="Genomic_DNA"/>
</dbReference>
<dbReference type="GO" id="GO:0016787">
    <property type="term" value="F:hydrolase activity"/>
    <property type="evidence" value="ECO:0007669"/>
    <property type="project" value="UniProtKB-KW"/>
</dbReference>
<keyword evidence="3" id="KW-0732">Signal</keyword>
<reference evidence="4 5" key="1">
    <citation type="journal article" date="2016" name="PLoS Pathog.">
        <title>Biosynthesis of antibiotic leucinostatins in bio-control fungus Purpureocillium lilacinum and their inhibition on phytophthora revealed by genome mining.</title>
        <authorList>
            <person name="Wang G."/>
            <person name="Liu Z."/>
            <person name="Lin R."/>
            <person name="Li E."/>
            <person name="Mao Z."/>
            <person name="Ling J."/>
            <person name="Yang Y."/>
            <person name="Yin W.B."/>
            <person name="Xie B."/>
        </authorList>
    </citation>
    <scope>NUCLEOTIDE SEQUENCE [LARGE SCALE GENOMIC DNA]</scope>
    <source>
        <strain evidence="4">170</strain>
    </source>
</reference>
<accession>A0A179F2B0</accession>
<keyword evidence="5" id="KW-1185">Reference proteome</keyword>
<dbReference type="STRING" id="1380566.A0A179F2B0"/>
<sequence length="360" mass="40495">MRLIRHILASLCIIGVASAATSSSEVPKITKKSVENDKNYKAPYFPLLGFQEYKGNPILSPNPDNNWESAYLYNPSAIVIDDKVWLLYRAQNKSKTSVIGLAWSDDGYHFTRHDKPIMTPTEWYEKPGGCEDPRVVRVNGTFYMTYTGYDGQTARLCIATSTDLVTWAKHGPILPNITDVVYMAGNPQATYVARRQWSKSGAIINEPINGTYYMQFGDTYLYTANSTDLIHWNYEPFPEPFAQRLNIWEQSLMESAAPPIKTRDGKWLKIYNGVGTGLGGFKFGQYSTGEMLMDPVNRPNGPPIARLEVPLLQPTSVHEIDGQVDNVIFSEGLVQFHGKWFMYFGQGDEYLGVATTDVQP</sequence>
<dbReference type="PANTHER" id="PTHR34106:SF5">
    <property type="entry name" value="GLYCOSIDASE"/>
    <property type="match status" value="1"/>
</dbReference>
<dbReference type="Pfam" id="PF04041">
    <property type="entry name" value="Glyco_hydro_130"/>
    <property type="match status" value="1"/>
</dbReference>
<feature type="signal peptide" evidence="3">
    <location>
        <begin position="1"/>
        <end position="19"/>
    </location>
</feature>
<keyword evidence="1" id="KW-0328">Glycosyltransferase</keyword>
<proteinExistence type="predicted"/>
<keyword evidence="2" id="KW-0808">Transferase</keyword>
<dbReference type="RefSeq" id="XP_018137567.1">
    <property type="nucleotide sequence ID" value="XM_018283260.1"/>
</dbReference>
<dbReference type="PIRSF" id="PIRSF016202">
    <property type="entry name" value="PH1107"/>
    <property type="match status" value="1"/>
</dbReference>
<dbReference type="AlphaFoldDB" id="A0A179F2B0"/>
<evidence type="ECO:0000256" key="1">
    <source>
        <dbReference type="ARBA" id="ARBA00022676"/>
    </source>
</evidence>
<evidence type="ECO:0000313" key="4">
    <source>
        <dbReference type="EMBL" id="OAQ59574.1"/>
    </source>
</evidence>
<gene>
    <name evidence="4" type="ORF">VFPPC_03804</name>
</gene>
<dbReference type="InterPro" id="IPR007184">
    <property type="entry name" value="Mannoside_phosphorylase"/>
</dbReference>
<dbReference type="SUPFAM" id="SSF75005">
    <property type="entry name" value="Arabinanase/levansucrase/invertase"/>
    <property type="match status" value="1"/>
</dbReference>